<evidence type="ECO:0000256" key="1">
    <source>
        <dbReference type="ARBA" id="ARBA00005568"/>
    </source>
</evidence>
<comment type="caution">
    <text evidence="5">The sequence shown here is derived from an EMBL/GenBank/DDBJ whole genome shotgun (WGS) entry which is preliminary data.</text>
</comment>
<dbReference type="InterPro" id="IPR005000">
    <property type="entry name" value="Aldolase/citrate-lyase_domain"/>
</dbReference>
<sequence length="256" mass="27143">MSLLDLLSADQAVFTAWSGIPDPLTVDALAATAVDAVTLDMQHGGHHEDSILRGIAPILAANKPAIVRIPVGRFEMASRALDFGADAVIAPMVNTVADAEAFAASMKYPPLGQRSWGAGFAMARRGHSDPARWLGSQNDKTLALAMVETREALAILDDILAVPGIDGIFVGPSDFSIAWTNGAAINPGLEDMMSAIEDIGRRTRATNKHAAIYVVDPALSGRYISYGYRLLALGTEQRYMTLGAQQLLNAARASVV</sequence>
<dbReference type="PANTHER" id="PTHR30502:SF0">
    <property type="entry name" value="PHOSPHOENOLPYRUVATE CARBOXYLASE FAMILY PROTEIN"/>
    <property type="match status" value="1"/>
</dbReference>
<evidence type="ECO:0000256" key="2">
    <source>
        <dbReference type="ARBA" id="ARBA00022723"/>
    </source>
</evidence>
<protein>
    <submittedName>
        <fullName evidence="5">2,4-dihydroxyhept-2-ene-1,7-dioic acid aldolase</fullName>
    </submittedName>
</protein>
<dbReference type="InterPro" id="IPR015813">
    <property type="entry name" value="Pyrv/PenolPyrv_kinase-like_dom"/>
</dbReference>
<dbReference type="InterPro" id="IPR040442">
    <property type="entry name" value="Pyrv_kinase-like_dom_sf"/>
</dbReference>
<dbReference type="RefSeq" id="WP_198473830.1">
    <property type="nucleotide sequence ID" value="NZ_JADGMQ010000001.1"/>
</dbReference>
<dbReference type="Gene3D" id="3.20.20.60">
    <property type="entry name" value="Phosphoenolpyruvate-binding domains"/>
    <property type="match status" value="1"/>
</dbReference>
<keyword evidence="2" id="KW-0479">Metal-binding</keyword>
<feature type="domain" description="HpcH/HpaI aldolase/citrate lyase" evidence="4">
    <location>
        <begin position="17"/>
        <end position="236"/>
    </location>
</feature>
<keyword evidence="6" id="KW-1185">Reference proteome</keyword>
<evidence type="ECO:0000259" key="4">
    <source>
        <dbReference type="Pfam" id="PF03328"/>
    </source>
</evidence>
<evidence type="ECO:0000313" key="6">
    <source>
        <dbReference type="Proteomes" id="UP000601789"/>
    </source>
</evidence>
<gene>
    <name evidence="5" type="ORF">IOD40_02250</name>
</gene>
<evidence type="ECO:0000256" key="3">
    <source>
        <dbReference type="ARBA" id="ARBA00023239"/>
    </source>
</evidence>
<accession>A0ABS0S862</accession>
<organism evidence="5 6">
    <name type="scientific">Aquamicrobium zhengzhouense</name>
    <dbReference type="NCBI Taxonomy" id="2781738"/>
    <lineage>
        <taxon>Bacteria</taxon>
        <taxon>Pseudomonadati</taxon>
        <taxon>Pseudomonadota</taxon>
        <taxon>Alphaproteobacteria</taxon>
        <taxon>Hyphomicrobiales</taxon>
        <taxon>Phyllobacteriaceae</taxon>
        <taxon>Aquamicrobium</taxon>
    </lineage>
</organism>
<comment type="similarity">
    <text evidence="1">Belongs to the HpcH/HpaI aldolase family.</text>
</comment>
<dbReference type="InterPro" id="IPR050251">
    <property type="entry name" value="HpcH-HpaI_aldolase"/>
</dbReference>
<proteinExistence type="inferred from homology"/>
<evidence type="ECO:0000313" key="5">
    <source>
        <dbReference type="EMBL" id="MBI1619488.1"/>
    </source>
</evidence>
<dbReference type="Proteomes" id="UP000601789">
    <property type="component" value="Unassembled WGS sequence"/>
</dbReference>
<dbReference type="Pfam" id="PF03328">
    <property type="entry name" value="HpcH_HpaI"/>
    <property type="match status" value="1"/>
</dbReference>
<dbReference type="SUPFAM" id="SSF51621">
    <property type="entry name" value="Phosphoenolpyruvate/pyruvate domain"/>
    <property type="match status" value="1"/>
</dbReference>
<reference evidence="5 6" key="1">
    <citation type="submission" date="2020-10" db="EMBL/GenBank/DDBJ databases">
        <title>Aquamicrobium zhengzhouensis sp. nov., a exopolysaccharide producing bacterium isolated from farmland soil.</title>
        <authorList>
            <person name="Wang X."/>
        </authorList>
    </citation>
    <scope>NUCLEOTIDE SEQUENCE [LARGE SCALE GENOMIC DNA]</scope>
    <source>
        <strain evidence="6">cd-1</strain>
    </source>
</reference>
<dbReference type="EMBL" id="JADGMQ010000001">
    <property type="protein sequence ID" value="MBI1619488.1"/>
    <property type="molecule type" value="Genomic_DNA"/>
</dbReference>
<name>A0ABS0S862_9HYPH</name>
<dbReference type="PANTHER" id="PTHR30502">
    <property type="entry name" value="2-KETO-3-DEOXY-L-RHAMNONATE ALDOLASE"/>
    <property type="match status" value="1"/>
</dbReference>
<keyword evidence="3" id="KW-0456">Lyase</keyword>